<gene>
    <name evidence="1" type="ORF">L2724_03735</name>
</gene>
<dbReference type="SUPFAM" id="SSF111126">
    <property type="entry name" value="Ligand-binding domain in the NO signalling and Golgi transport"/>
    <property type="match status" value="1"/>
</dbReference>
<accession>A0AAW5WT33</accession>
<dbReference type="RefSeq" id="WP_003717739.1">
    <property type="nucleotide sequence ID" value="NZ_CAJFIS010000038.1"/>
</dbReference>
<sequence length="170" mass="19338">MSQKLYDSLLNSHRGLMNGSLRDVILPAILGKETDEMLYWIGKDIARQFPVGSLEDLQLITKQLGFGELSLQKKTATSQQWKLSGPIVQERIKQNGEQTSFGLEIGFIAQEIEFQLMTVAEAELSERKKDCIFIEVKNDPQNKADSERTELITFLDLHNHQSVSDKKQDN</sequence>
<comment type="caution">
    <text evidence="1">The sequence shown here is derived from an EMBL/GenBank/DDBJ whole genome shotgun (WGS) entry which is preliminary data.</text>
</comment>
<proteinExistence type="predicted"/>
<dbReference type="AlphaFoldDB" id="A0AAW5WT33"/>
<dbReference type="EMBL" id="JAKHPH010000006">
    <property type="protein sequence ID" value="MCZ3667396.1"/>
    <property type="molecule type" value="Genomic_DNA"/>
</dbReference>
<dbReference type="GeneID" id="75081896"/>
<evidence type="ECO:0000313" key="1">
    <source>
        <dbReference type="EMBL" id="MCZ3667396.1"/>
    </source>
</evidence>
<dbReference type="Proteomes" id="UP001212401">
    <property type="component" value="Unassembled WGS sequence"/>
</dbReference>
<name>A0AAW5WT33_9LACO</name>
<dbReference type="InterPro" id="IPR019642">
    <property type="entry name" value="DUF2507"/>
</dbReference>
<reference evidence="1" key="1">
    <citation type="submission" date="2022-01" db="EMBL/GenBank/DDBJ databases">
        <title>VMRC isolate genome collection.</title>
        <authorList>
            <person name="France M."/>
            <person name="Rutt L."/>
            <person name="Humphrys M."/>
            <person name="Ravel J."/>
        </authorList>
    </citation>
    <scope>NUCLEOTIDE SEQUENCE</scope>
    <source>
        <strain evidence="1">C0048A1</strain>
    </source>
</reference>
<protein>
    <submittedName>
        <fullName evidence="1">YslB family protein</fullName>
    </submittedName>
</protein>
<organism evidence="1 2">
    <name type="scientific">Limosilactobacillus vaginalis</name>
    <dbReference type="NCBI Taxonomy" id="1633"/>
    <lineage>
        <taxon>Bacteria</taxon>
        <taxon>Bacillati</taxon>
        <taxon>Bacillota</taxon>
        <taxon>Bacilli</taxon>
        <taxon>Lactobacillales</taxon>
        <taxon>Lactobacillaceae</taxon>
        <taxon>Limosilactobacillus</taxon>
    </lineage>
</organism>
<evidence type="ECO:0000313" key="2">
    <source>
        <dbReference type="Proteomes" id="UP001212401"/>
    </source>
</evidence>
<dbReference type="Pfam" id="PF10702">
    <property type="entry name" value="DUF2507"/>
    <property type="match status" value="1"/>
</dbReference>
<dbReference type="Gene3D" id="3.30.1380.20">
    <property type="entry name" value="Trafficking protein particle complex subunit 3"/>
    <property type="match status" value="1"/>
</dbReference>
<dbReference type="InterPro" id="IPR024096">
    <property type="entry name" value="NO_sig/Golgi_transp_ligand-bd"/>
</dbReference>